<gene>
    <name evidence="1" type="ORF">HCJ93_08445</name>
</gene>
<proteinExistence type="predicted"/>
<protein>
    <submittedName>
        <fullName evidence="1">Uncharacterized protein</fullName>
    </submittedName>
</protein>
<sequence>MMSVTLDKMQPQSGYTPCACRDCMDVTVSSDVTKPELCEACAEAGCTNHSNLPGFMTGYGLGYECQRDDTYES</sequence>
<dbReference type="EMBL" id="JAATEM010000008">
    <property type="protein sequence ID" value="NJP50100.1"/>
    <property type="molecule type" value="Genomic_DNA"/>
</dbReference>
<dbReference type="RefSeq" id="WP_167992600.1">
    <property type="nucleotide sequence ID" value="NZ_JAATEM010000008.1"/>
</dbReference>
<comment type="caution">
    <text evidence="1">The sequence shown here is derived from an EMBL/GenBank/DDBJ whole genome shotgun (WGS) entry which is preliminary data.</text>
</comment>
<reference evidence="1 2" key="1">
    <citation type="submission" date="2020-03" db="EMBL/GenBank/DDBJ databases">
        <title>WGS of actinomycetes isolated from Thailand.</title>
        <authorList>
            <person name="Thawai C."/>
        </authorList>
    </citation>
    <scope>NUCLEOTIDE SEQUENCE [LARGE SCALE GENOMIC DNA]</scope>
    <source>
        <strain evidence="1 2">SBST2-5</strain>
    </source>
</reference>
<evidence type="ECO:0000313" key="2">
    <source>
        <dbReference type="Proteomes" id="UP000730591"/>
    </source>
</evidence>
<dbReference type="Proteomes" id="UP000730591">
    <property type="component" value="Unassembled WGS sequence"/>
</dbReference>
<accession>A0ABX1A4G1</accession>
<organism evidence="1 2">
    <name type="scientific">Streptomyces composti</name>
    <dbReference type="NCBI Taxonomy" id="2720025"/>
    <lineage>
        <taxon>Bacteria</taxon>
        <taxon>Bacillati</taxon>
        <taxon>Actinomycetota</taxon>
        <taxon>Actinomycetes</taxon>
        <taxon>Kitasatosporales</taxon>
        <taxon>Streptomycetaceae</taxon>
        <taxon>Streptomyces</taxon>
    </lineage>
</organism>
<name>A0ABX1A4G1_9ACTN</name>
<keyword evidence="2" id="KW-1185">Reference proteome</keyword>
<evidence type="ECO:0000313" key="1">
    <source>
        <dbReference type="EMBL" id="NJP50100.1"/>
    </source>
</evidence>